<name>A0AB33HSL6_9CHLR</name>
<proteinExistence type="predicted"/>
<dbReference type="Proteomes" id="UP000218257">
    <property type="component" value="Chromosome"/>
</dbReference>
<evidence type="ECO:0000313" key="2">
    <source>
        <dbReference type="Proteomes" id="UP000218257"/>
    </source>
</evidence>
<gene>
    <name evidence="1" type="ORF">DEHALATV1_0253</name>
</gene>
<dbReference type="AlphaFoldDB" id="A0AB33HSL6"/>
<protein>
    <submittedName>
        <fullName evidence="1">Uncharacterized protein</fullName>
    </submittedName>
</protein>
<dbReference type="SUPFAM" id="SSF56563">
    <property type="entry name" value="Major capsid protein gp5"/>
    <property type="match status" value="1"/>
</dbReference>
<dbReference type="Pfam" id="PF20911">
    <property type="entry name" value="GP7"/>
    <property type="match status" value="1"/>
</dbReference>
<sequence length="767" mass="84736">MAISLTEASKLSNDILKQGVIETIVRESPVLAAMPFVEVMGNGLTYNQEKTLPDISFYDTGDTWDESTPTFEQKTAQLKIMGGDADVDNFLKTTRSNVQDLETAIIELKAKALKDKFEEVFIYGDSALSSKQFDGLRKLINPASASAQVVAAGASGASLTLAKLDELVDAVKGGKPDMLLMSRRSRRKLNALLRAGGGMLETDRDKWGNFIQFWDGIDYYRNMFIFESLDNGQTWPAPVSIGRSNNTQINGLSLAFKPNGDMAVFYIEFNTLCYRKRINGNWQSRQIWDKSSGALSGVSAVYDGDWRLVVSGSDGTGCSKVWSVSLGDGADFGVGVWSPLYEFASAPAGGLYSYSAVSMDCPDVFRVCYLESYTGSVADKRAFLSHLVADNSFSDNIWCESVPTSMSSEFGFAMEHDGQYVYLAGVNRIYRAKIAQSSLEIGADILKLETDCGNLSGSLAVELDNSGGRYNRAGSGELDMLTPGSEIQFSPGCGTDNGDEYGPGQLYVIQSLEKRISGGKSSLLIRAEDTFCRLKRWRATNQMRWNRSSSQLSVRGILGYVLSKAGIRMEVLSASAQLDSFYPDFTIHVGDDGYELLEKLLSFVPDLVFLQGHCIYCVYPRETDSPVYSYGLNHPVFSGVYADTFSEVNRVVLEGVDSSSRIFMVQGFLWDEIYQNHDRTLRIYDRNINTLAQARERLDSYFRKAALKQQTGRIVTPVNCGQQLFDVVSISQPESGLEGLVRRINGIRVVYEPGKGIYRQELSLGKV</sequence>
<dbReference type="NCBIfam" id="NF045672">
    <property type="entry name" value="MCP_gp7_epsi_15"/>
    <property type="match status" value="1"/>
</dbReference>
<organism evidence="1 2">
    <name type="scientific">Dehalococcoides mccartyi</name>
    <dbReference type="NCBI Taxonomy" id="61435"/>
    <lineage>
        <taxon>Bacteria</taxon>
        <taxon>Bacillati</taxon>
        <taxon>Chloroflexota</taxon>
        <taxon>Dehalococcoidia</taxon>
        <taxon>Dehalococcoidales</taxon>
        <taxon>Dehalococcoidaceae</taxon>
        <taxon>Dehalococcoides</taxon>
    </lineage>
</organism>
<dbReference type="RefSeq" id="WP_096476575.1">
    <property type="nucleotide sequence ID" value="NZ_AP017649.1"/>
</dbReference>
<dbReference type="EMBL" id="AP017649">
    <property type="protein sequence ID" value="BAZ96881.1"/>
    <property type="molecule type" value="Genomic_DNA"/>
</dbReference>
<evidence type="ECO:0000313" key="1">
    <source>
        <dbReference type="EMBL" id="BAZ96881.1"/>
    </source>
</evidence>
<dbReference type="InterPro" id="IPR048813">
    <property type="entry name" value="GP7-like"/>
</dbReference>
<reference evidence="1 2" key="1">
    <citation type="journal article" date="2017" name="Sci. Rep.">
        <title>Isolation and genomic characterization of a Dehalococcoides strain suggests genomic rearrangement during culture.</title>
        <authorList>
            <person name="Yohda M."/>
            <person name="Ikegami K."/>
            <person name="Aita Y."/>
            <person name="Kitajima M."/>
            <person name="Takechi A."/>
            <person name="Iwamoto M."/>
            <person name="Fukuda T."/>
            <person name="Tamura N."/>
            <person name="Shibasaki J."/>
            <person name="Koike S."/>
            <person name="Komatsu D."/>
            <person name="Miyagi S."/>
            <person name="Nishimura M."/>
            <person name="Uchino Y."/>
            <person name="Shiroma A."/>
            <person name="Shimoji M."/>
            <person name="Tamotsu H."/>
            <person name="Ashimine N."/>
            <person name="Shinzato M."/>
            <person name="Ohki S."/>
            <person name="Nakano K."/>
            <person name="Teruya K."/>
            <person name="Satou K."/>
            <person name="Hirano T."/>
            <person name="Yagi O."/>
        </authorList>
    </citation>
    <scope>NUCLEOTIDE SEQUENCE [LARGE SCALE GENOMIC DNA]</scope>
    <source>
        <strain evidence="1 2">UCH-ATV1</strain>
    </source>
</reference>
<accession>A0AB33HSL6</accession>